<dbReference type="GO" id="GO:0090729">
    <property type="term" value="F:toxin activity"/>
    <property type="evidence" value="ECO:0007669"/>
    <property type="project" value="UniProtKB-KW"/>
</dbReference>
<comment type="similarity">
    <text evidence="7 8">Belongs to the PINc/VapC protein family.</text>
</comment>
<evidence type="ECO:0000256" key="1">
    <source>
        <dbReference type="ARBA" id="ARBA00001946"/>
    </source>
</evidence>
<keyword evidence="5 8" id="KW-0378">Hydrolase</keyword>
<feature type="binding site" evidence="8">
    <location>
        <position position="102"/>
    </location>
    <ligand>
        <name>Mg(2+)</name>
        <dbReference type="ChEBI" id="CHEBI:18420"/>
    </ligand>
</feature>
<dbReference type="GO" id="GO:0016787">
    <property type="term" value="F:hydrolase activity"/>
    <property type="evidence" value="ECO:0007669"/>
    <property type="project" value="UniProtKB-KW"/>
</dbReference>
<evidence type="ECO:0000313" key="10">
    <source>
        <dbReference type="EMBL" id="OAN68024.1"/>
    </source>
</evidence>
<dbReference type="Pfam" id="PF01850">
    <property type="entry name" value="PIN"/>
    <property type="match status" value="1"/>
</dbReference>
<accession>A0A178N2P4</accession>
<feature type="domain" description="PIN" evidence="9">
    <location>
        <begin position="3"/>
        <end position="120"/>
    </location>
</feature>
<dbReference type="OrthoDB" id="7188375at2"/>
<dbReference type="InterPro" id="IPR029060">
    <property type="entry name" value="PIN-like_dom_sf"/>
</dbReference>
<protein>
    <recommendedName>
        <fullName evidence="8">Ribonuclease VapC</fullName>
        <shortName evidence="8">RNase VapC</shortName>
        <ecNumber evidence="8">3.1.-.-</ecNumber>
    </recommendedName>
    <alternativeName>
        <fullName evidence="8">Toxin VapC</fullName>
    </alternativeName>
</protein>
<evidence type="ECO:0000259" key="9">
    <source>
        <dbReference type="Pfam" id="PF01850"/>
    </source>
</evidence>
<dbReference type="EC" id="3.1.-.-" evidence="8"/>
<keyword evidence="8" id="KW-0800">Toxin</keyword>
<dbReference type="CDD" id="cd18746">
    <property type="entry name" value="PIN_VapC4-5_FitB-like"/>
    <property type="match status" value="1"/>
</dbReference>
<proteinExistence type="inferred from homology"/>
<evidence type="ECO:0000256" key="6">
    <source>
        <dbReference type="ARBA" id="ARBA00022842"/>
    </source>
</evidence>
<evidence type="ECO:0000256" key="5">
    <source>
        <dbReference type="ARBA" id="ARBA00022801"/>
    </source>
</evidence>
<evidence type="ECO:0000256" key="4">
    <source>
        <dbReference type="ARBA" id="ARBA00022723"/>
    </source>
</evidence>
<evidence type="ECO:0000313" key="11">
    <source>
        <dbReference type="Proteomes" id="UP000078543"/>
    </source>
</evidence>
<dbReference type="SUPFAM" id="SSF88723">
    <property type="entry name" value="PIN domain-like"/>
    <property type="match status" value="1"/>
</dbReference>
<dbReference type="STRING" id="1437059.A6A05_17980"/>
<dbReference type="HAMAP" id="MF_00265">
    <property type="entry name" value="VapC_Nob1"/>
    <property type="match status" value="1"/>
</dbReference>
<keyword evidence="6 8" id="KW-0460">Magnesium</keyword>
<feature type="binding site" evidence="8">
    <location>
        <position position="5"/>
    </location>
    <ligand>
        <name>Mg(2+)</name>
        <dbReference type="ChEBI" id="CHEBI:18420"/>
    </ligand>
</feature>
<dbReference type="InterPro" id="IPR050556">
    <property type="entry name" value="Type_II_TA_system_RNase"/>
</dbReference>
<dbReference type="GO" id="GO:0000287">
    <property type="term" value="F:magnesium ion binding"/>
    <property type="evidence" value="ECO:0007669"/>
    <property type="project" value="UniProtKB-UniRule"/>
</dbReference>
<dbReference type="PANTHER" id="PTHR33653">
    <property type="entry name" value="RIBONUCLEASE VAPC2"/>
    <property type="match status" value="1"/>
</dbReference>
<keyword evidence="3 8" id="KW-0540">Nuclease</keyword>
<keyword evidence="11" id="KW-1185">Reference proteome</keyword>
<dbReference type="GO" id="GO:0004540">
    <property type="term" value="F:RNA nuclease activity"/>
    <property type="evidence" value="ECO:0007669"/>
    <property type="project" value="InterPro"/>
</dbReference>
<organism evidence="10 11">
    <name type="scientific">Magnetospirillum moscoviense</name>
    <dbReference type="NCBI Taxonomy" id="1437059"/>
    <lineage>
        <taxon>Bacteria</taxon>
        <taxon>Pseudomonadati</taxon>
        <taxon>Pseudomonadota</taxon>
        <taxon>Alphaproteobacteria</taxon>
        <taxon>Rhodospirillales</taxon>
        <taxon>Rhodospirillaceae</taxon>
        <taxon>Magnetospirillum</taxon>
    </lineage>
</organism>
<evidence type="ECO:0000256" key="8">
    <source>
        <dbReference type="HAMAP-Rule" id="MF_00265"/>
    </source>
</evidence>
<comment type="caution">
    <text evidence="10">The sequence shown here is derived from an EMBL/GenBank/DDBJ whole genome shotgun (WGS) entry which is preliminary data.</text>
</comment>
<dbReference type="InterPro" id="IPR002716">
    <property type="entry name" value="PIN_dom"/>
</dbReference>
<comment type="function">
    <text evidence="8">Toxic component of a toxin-antitoxin (TA) system. An RNase.</text>
</comment>
<gene>
    <name evidence="8" type="primary">vapC</name>
    <name evidence="10" type="ORF">A6A05_17980</name>
</gene>
<dbReference type="RefSeq" id="WP_068496219.1">
    <property type="nucleotide sequence ID" value="NZ_LWQU01000001.1"/>
</dbReference>
<comment type="cofactor">
    <cofactor evidence="1 8">
        <name>Mg(2+)</name>
        <dbReference type="ChEBI" id="CHEBI:18420"/>
    </cofactor>
</comment>
<evidence type="ECO:0000256" key="7">
    <source>
        <dbReference type="ARBA" id="ARBA00038093"/>
    </source>
</evidence>
<dbReference type="InterPro" id="IPR022907">
    <property type="entry name" value="VapC_family"/>
</dbReference>
<evidence type="ECO:0000256" key="2">
    <source>
        <dbReference type="ARBA" id="ARBA00022649"/>
    </source>
</evidence>
<dbReference type="Gene3D" id="3.40.50.1010">
    <property type="entry name" value="5'-nuclease"/>
    <property type="match status" value="1"/>
</dbReference>
<dbReference type="EMBL" id="LWQU01000001">
    <property type="protein sequence ID" value="OAN68024.1"/>
    <property type="molecule type" value="Genomic_DNA"/>
</dbReference>
<reference evidence="10 11" key="1">
    <citation type="submission" date="2016-04" db="EMBL/GenBank/DDBJ databases">
        <title>Draft genome sequence of freshwater magnetotactic bacteria Magnetospirillum marisnigri SP-1 and Magnetospirillum moscoviense BB-1.</title>
        <authorList>
            <person name="Koziaeva V."/>
            <person name="Dziuba M.V."/>
            <person name="Ivanov T.M."/>
            <person name="Kuznetsov B."/>
            <person name="Grouzdev D.S."/>
        </authorList>
    </citation>
    <scope>NUCLEOTIDE SEQUENCE [LARGE SCALE GENOMIC DNA]</scope>
    <source>
        <strain evidence="10 11">BB-1</strain>
    </source>
</reference>
<keyword evidence="4 8" id="KW-0479">Metal-binding</keyword>
<dbReference type="PANTHER" id="PTHR33653:SF1">
    <property type="entry name" value="RIBONUCLEASE VAPC2"/>
    <property type="match status" value="1"/>
</dbReference>
<dbReference type="Proteomes" id="UP000078543">
    <property type="component" value="Unassembled WGS sequence"/>
</dbReference>
<dbReference type="AlphaFoldDB" id="A0A178N2P4"/>
<evidence type="ECO:0000256" key="3">
    <source>
        <dbReference type="ARBA" id="ARBA00022722"/>
    </source>
</evidence>
<keyword evidence="2 8" id="KW-1277">Toxin-antitoxin system</keyword>
<name>A0A178N2P4_9PROT</name>
<sequence>MFLLDTVVLSELRKQPGQRNRNLVAWIGAIPSQDMYISVVTIGEIERGIERQRGANPPFANELAVWLDMILRIYDGRILPVTVAVARRWGRLSQRIGNKGLDLAIAATALEHGLTVATRNVSDFSPTGTLVFNPFDPPPPH</sequence>